<dbReference type="InterPro" id="IPR016039">
    <property type="entry name" value="Thiolase-like"/>
</dbReference>
<sequence>MRYQNVCVEALTYTLPPHVVTSVDIEEQLAPVYDGLGMSVGRLELMTGIRERRFFPPGTSPGHVSATTANDAIEASKIDRRHFGCLIHGSVCRDQMEPATACGVHYEAGMPGDALVLDVSNACLGILNGVMILANMIELGQIRAGVVVGTETGRDLVEGTIDSLLRNPDVTRKDVKLAFASLTIGSGSAAIVLCDRKLSKTGNRLLGGDFRADSESHHLCMGDSEIETHGDGRPRMLTDAEALLHAGIDLAAVTWERTKQALNWTNDSVDKAFTHQVGKAHKKLLYERLELSPQIDFSTLEFLGNTGAAALPTATAVGIERKHVQAGDHVALLGIGSGLNAIMLGMQWLGHP</sequence>
<dbReference type="KEGG" id="sdyn:Mal52_57220"/>
<dbReference type="GO" id="GO:0044550">
    <property type="term" value="P:secondary metabolite biosynthetic process"/>
    <property type="evidence" value="ECO:0007669"/>
    <property type="project" value="TreeGrafter"/>
</dbReference>
<evidence type="ECO:0000256" key="1">
    <source>
        <dbReference type="ARBA" id="ARBA00022679"/>
    </source>
</evidence>
<dbReference type="EMBL" id="CP036276">
    <property type="protein sequence ID" value="QDU47194.1"/>
    <property type="molecule type" value="Genomic_DNA"/>
</dbReference>
<protein>
    <submittedName>
        <fullName evidence="5">3-oxoacyl-[acyl-carrier-protein] synthase 3 protein 1</fullName>
        <ecNumber evidence="5">2.3.1.180</ecNumber>
    </submittedName>
</protein>
<keyword evidence="2 5" id="KW-0012">Acyltransferase</keyword>
<name>A0A517ZXH8_9PLAN</name>
<accession>A0A517ZXH8</accession>
<evidence type="ECO:0000313" key="6">
    <source>
        <dbReference type="Proteomes" id="UP000319383"/>
    </source>
</evidence>
<feature type="domain" description="Beta-ketoacyl-[acyl-carrier-protein] synthase III C-terminal" evidence="4">
    <location>
        <begin position="261"/>
        <end position="341"/>
    </location>
</feature>
<dbReference type="Pfam" id="PF08541">
    <property type="entry name" value="ACP_syn_III_C"/>
    <property type="match status" value="1"/>
</dbReference>
<dbReference type="PANTHER" id="PTHR34069:SF3">
    <property type="entry name" value="ACYL-COA:ACYL-COA ALKYLTRANSFERASE"/>
    <property type="match status" value="1"/>
</dbReference>
<evidence type="ECO:0000259" key="4">
    <source>
        <dbReference type="Pfam" id="PF08541"/>
    </source>
</evidence>
<evidence type="ECO:0000259" key="3">
    <source>
        <dbReference type="Pfam" id="PF00108"/>
    </source>
</evidence>
<dbReference type="Pfam" id="PF00108">
    <property type="entry name" value="Thiolase_N"/>
    <property type="match status" value="1"/>
</dbReference>
<organism evidence="5 6">
    <name type="scientific">Symmachiella dynata</name>
    <dbReference type="NCBI Taxonomy" id="2527995"/>
    <lineage>
        <taxon>Bacteria</taxon>
        <taxon>Pseudomonadati</taxon>
        <taxon>Planctomycetota</taxon>
        <taxon>Planctomycetia</taxon>
        <taxon>Planctomycetales</taxon>
        <taxon>Planctomycetaceae</taxon>
        <taxon>Symmachiella</taxon>
    </lineage>
</organism>
<dbReference type="Gene3D" id="3.40.47.10">
    <property type="match status" value="2"/>
</dbReference>
<dbReference type="InterPro" id="IPR013747">
    <property type="entry name" value="ACP_syn_III_C"/>
</dbReference>
<dbReference type="NCBIfam" id="NF006720">
    <property type="entry name" value="PRK09258.1"/>
    <property type="match status" value="1"/>
</dbReference>
<dbReference type="Proteomes" id="UP000319383">
    <property type="component" value="Chromosome"/>
</dbReference>
<evidence type="ECO:0000256" key="2">
    <source>
        <dbReference type="ARBA" id="ARBA00023315"/>
    </source>
</evidence>
<feature type="domain" description="Thiolase N-terminal" evidence="3">
    <location>
        <begin position="64"/>
        <end position="152"/>
    </location>
</feature>
<dbReference type="SUPFAM" id="SSF53901">
    <property type="entry name" value="Thiolase-like"/>
    <property type="match status" value="1"/>
</dbReference>
<gene>
    <name evidence="5" type="primary">fabH1</name>
    <name evidence="5" type="ORF">Mal52_57220</name>
</gene>
<keyword evidence="1 5" id="KW-0808">Transferase</keyword>
<dbReference type="AlphaFoldDB" id="A0A517ZXH8"/>
<reference evidence="5 6" key="1">
    <citation type="submission" date="2019-02" db="EMBL/GenBank/DDBJ databases">
        <title>Deep-cultivation of Planctomycetes and their phenomic and genomic characterization uncovers novel biology.</title>
        <authorList>
            <person name="Wiegand S."/>
            <person name="Jogler M."/>
            <person name="Boedeker C."/>
            <person name="Pinto D."/>
            <person name="Vollmers J."/>
            <person name="Rivas-Marin E."/>
            <person name="Kohn T."/>
            <person name="Peeters S.H."/>
            <person name="Heuer A."/>
            <person name="Rast P."/>
            <person name="Oberbeckmann S."/>
            <person name="Bunk B."/>
            <person name="Jeske O."/>
            <person name="Meyerdierks A."/>
            <person name="Storesund J.E."/>
            <person name="Kallscheuer N."/>
            <person name="Luecker S."/>
            <person name="Lage O.M."/>
            <person name="Pohl T."/>
            <person name="Merkel B.J."/>
            <person name="Hornburger P."/>
            <person name="Mueller R.-W."/>
            <person name="Bruemmer F."/>
            <person name="Labrenz M."/>
            <person name="Spormann A.M."/>
            <person name="Op den Camp H."/>
            <person name="Overmann J."/>
            <person name="Amann R."/>
            <person name="Jetten M.S.M."/>
            <person name="Mascher T."/>
            <person name="Medema M.H."/>
            <person name="Devos D.P."/>
            <person name="Kaster A.-K."/>
            <person name="Ovreas L."/>
            <person name="Rohde M."/>
            <person name="Galperin M.Y."/>
            <person name="Jogler C."/>
        </authorList>
    </citation>
    <scope>NUCLEOTIDE SEQUENCE [LARGE SCALE GENOMIC DNA]</scope>
    <source>
        <strain evidence="5 6">Mal52</strain>
    </source>
</reference>
<evidence type="ECO:0000313" key="5">
    <source>
        <dbReference type="EMBL" id="QDU47194.1"/>
    </source>
</evidence>
<dbReference type="GO" id="GO:0033818">
    <property type="term" value="F:beta-ketoacyl-acyl-carrier-protein synthase III activity"/>
    <property type="evidence" value="ECO:0007669"/>
    <property type="project" value="UniProtKB-EC"/>
</dbReference>
<dbReference type="PANTHER" id="PTHR34069">
    <property type="entry name" value="3-OXOACYL-[ACYL-CARRIER-PROTEIN] SYNTHASE 3"/>
    <property type="match status" value="1"/>
</dbReference>
<proteinExistence type="predicted"/>
<keyword evidence="6" id="KW-1185">Reference proteome</keyword>
<dbReference type="InterPro" id="IPR020616">
    <property type="entry name" value="Thiolase_N"/>
</dbReference>
<dbReference type="EC" id="2.3.1.180" evidence="5"/>
<dbReference type="RefSeq" id="WP_145379926.1">
    <property type="nucleotide sequence ID" value="NZ_CP036276.1"/>
</dbReference>